<dbReference type="PANTHER" id="PTHR23346">
    <property type="entry name" value="TRANSLATIONAL ACTIVATOR GCN1-RELATED"/>
    <property type="match status" value="1"/>
</dbReference>
<protein>
    <submittedName>
        <fullName evidence="5">GCN1</fullName>
    </submittedName>
</protein>
<dbReference type="InterPro" id="IPR016024">
    <property type="entry name" value="ARM-type_fold"/>
</dbReference>
<comment type="caution">
    <text evidence="5">The sequence shown here is derived from an EMBL/GenBank/DDBJ whole genome shotgun (WGS) entry which is preliminary data.</text>
</comment>
<dbReference type="InterPro" id="IPR011989">
    <property type="entry name" value="ARM-like"/>
</dbReference>
<evidence type="ECO:0000256" key="1">
    <source>
        <dbReference type="ARBA" id="ARBA00022737"/>
    </source>
</evidence>
<dbReference type="SUPFAM" id="SSF48371">
    <property type="entry name" value="ARM repeat"/>
    <property type="match status" value="1"/>
</dbReference>
<gene>
    <name evidence="5" type="ORF">cyc_00270</name>
</gene>
<dbReference type="VEuPathDB" id="ToxoDB:LOC34617470"/>
<dbReference type="InterPro" id="IPR021133">
    <property type="entry name" value="HEAT_type_2"/>
</dbReference>
<feature type="repeat" description="HEAT" evidence="2">
    <location>
        <begin position="727"/>
        <end position="766"/>
    </location>
</feature>
<dbReference type="Proteomes" id="UP000095192">
    <property type="component" value="Unassembled WGS sequence"/>
</dbReference>
<feature type="region of interest" description="Disordered" evidence="3">
    <location>
        <begin position="533"/>
        <end position="562"/>
    </location>
</feature>
<evidence type="ECO:0000313" key="6">
    <source>
        <dbReference type="Proteomes" id="UP000095192"/>
    </source>
</evidence>
<dbReference type="VEuPathDB" id="ToxoDB:cyc_00270"/>
<dbReference type="PROSITE" id="PS50077">
    <property type="entry name" value="HEAT_REPEAT"/>
    <property type="match status" value="2"/>
</dbReference>
<keyword evidence="1" id="KW-0677">Repeat</keyword>
<dbReference type="Pfam" id="PF24987">
    <property type="entry name" value="HEAT_EF3_N"/>
    <property type="match status" value="2"/>
</dbReference>
<proteinExistence type="predicted"/>
<evidence type="ECO:0000259" key="4">
    <source>
        <dbReference type="SMART" id="SM01349"/>
    </source>
</evidence>
<dbReference type="SMART" id="SM01349">
    <property type="entry name" value="TOG"/>
    <property type="match status" value="1"/>
</dbReference>
<feature type="domain" description="TOG" evidence="4">
    <location>
        <begin position="673"/>
        <end position="918"/>
    </location>
</feature>
<feature type="repeat" description="HEAT" evidence="2">
    <location>
        <begin position="861"/>
        <end position="899"/>
    </location>
</feature>
<sequence>MAAAPSVAAKLQLSDAKTPGLAAAAALWLEEGACFAAVNPKLLCELSAAQGAACTKAGTGDCEQRKAAPLHAAQAAAKAEWTAAVSSSMLQSLFQQLLRLLVASVPRADDEAGCDFSGVARTCDALAVALGCFLEEQQESVHVEERRMQRSYGSRRWRAALKGLSSSSIDCCCALVQQLPAAEVAACAPATAAMFYAPNDVLYVAEAEILLSSPSAAVGDGDGALGGNVGRGCVDRSSTGGVQLLPTLQSMLGCSITCSSALGCLRQLVKAAVSAEVLPSRGLLADALLLVQLDREVSGVAEEVLSTGRGDKKALSKPATQLRFPLDRLGQTAPLLVASLLALQQDKGGDMEVARLASQLLERLPSDIKGDSRRQLEDLSQLLASPSTTFTEMAAEAFAAAVQSEGGRASAVSAALQLLLDLFSGRRALRERRLLQTGEALLQLLQFLLQDALVSPDVLANPLLQQQLLAAGVAAIRGAEGEDLRRDSLIPLIVQRLEASLMSPSAPSAEVQRLLSRPLTPLIKLLAASESSASPSAAQSQEKPPQTAAAEETAGEPRQQSASRQLVERCLAASLKAADLPVRRGGALGLAACIKGLGVISLRREDVLARLQAALSAKDSVGRQGALLCVEALSECLGRLFEPYTLHILGLLLSCLSDASLPVRAAGQMAARQLMKHLSSHGIRLVLPTLTEKLQDPHWRVKVGSIELLAAMAHCAPKQLGSCVNKVVPLLTDAASDACCMQQVRGAAVQALYAIGAAVEAPELQSVVPLLVTALADPSADTTREALDGLLAVECSSFSDAAALSLCVPVLTRGMNERSTELKRKAADLIGSLGLLCCHAQQQKSHNANHNAALLPYLPQLLPPLRQALGDPIPAVRTAAARACGAIARSVEESELAELLRWLLDTLAKSESSVERSGAANGLAELLVAWEQEAVREVALRAAEVIVLQFAATHTALLLRPLEDGLDDNPAVRQTAASAWKRVVANTPKTLKEILPILTRRLITNLAVPAALKQQQQKQRAAARCIGALAQKMGDEVLPQLLPHLEQVRQRGGTQS</sequence>
<dbReference type="EMBL" id="JROU02002036">
    <property type="protein sequence ID" value="OEH74445.1"/>
    <property type="molecule type" value="Genomic_DNA"/>
</dbReference>
<name>A0A1D3CTD0_9EIME</name>
<dbReference type="AlphaFoldDB" id="A0A1D3CTD0"/>
<evidence type="ECO:0000313" key="5">
    <source>
        <dbReference type="EMBL" id="OEH74445.1"/>
    </source>
</evidence>
<dbReference type="InParanoid" id="A0A1D3CTD0"/>
<organism evidence="5 6">
    <name type="scientific">Cyclospora cayetanensis</name>
    <dbReference type="NCBI Taxonomy" id="88456"/>
    <lineage>
        <taxon>Eukaryota</taxon>
        <taxon>Sar</taxon>
        <taxon>Alveolata</taxon>
        <taxon>Apicomplexa</taxon>
        <taxon>Conoidasida</taxon>
        <taxon>Coccidia</taxon>
        <taxon>Eucoccidiorida</taxon>
        <taxon>Eimeriorina</taxon>
        <taxon>Eimeriidae</taxon>
        <taxon>Cyclospora</taxon>
    </lineage>
</organism>
<evidence type="ECO:0000256" key="3">
    <source>
        <dbReference type="SAM" id="MobiDB-lite"/>
    </source>
</evidence>
<feature type="compositionally biased region" description="Low complexity" evidence="3">
    <location>
        <begin position="533"/>
        <end position="544"/>
    </location>
</feature>
<dbReference type="Gene3D" id="1.25.10.10">
    <property type="entry name" value="Leucine-rich Repeat Variant"/>
    <property type="match status" value="2"/>
</dbReference>
<reference evidence="5 6" key="1">
    <citation type="journal article" date="2016" name="BMC Genomics">
        <title>Comparative genomics reveals Cyclospora cayetanensis possesses coccidia-like metabolism and invasion components but unique surface antigens.</title>
        <authorList>
            <person name="Liu S."/>
            <person name="Wang L."/>
            <person name="Zheng H."/>
            <person name="Xu Z."/>
            <person name="Roellig D.M."/>
            <person name="Li N."/>
            <person name="Frace M.A."/>
            <person name="Tang K."/>
            <person name="Arrowood M.J."/>
            <person name="Moss D.M."/>
            <person name="Zhang L."/>
            <person name="Feng Y."/>
            <person name="Xiao L."/>
        </authorList>
    </citation>
    <scope>NUCLEOTIDE SEQUENCE [LARGE SCALE GENOMIC DNA]</scope>
    <source>
        <strain evidence="5 6">CHN_HEN01</strain>
    </source>
</reference>
<dbReference type="InterPro" id="IPR034085">
    <property type="entry name" value="TOG"/>
</dbReference>
<keyword evidence="6" id="KW-1185">Reference proteome</keyword>
<dbReference type="PANTHER" id="PTHR23346:SF7">
    <property type="entry name" value="STALLED RIBOSOME SENSOR GCN1"/>
    <property type="match status" value="1"/>
</dbReference>
<accession>A0A1D3CTD0</accession>
<evidence type="ECO:0000256" key="2">
    <source>
        <dbReference type="PROSITE-ProRule" id="PRU00103"/>
    </source>
</evidence>